<reference evidence="11 12" key="1">
    <citation type="journal article" date="2003" name="Proc. Natl. Acad. Sci. U.S.A.">
        <title>Complete genome sequence of the marine planctomycete Pirellula sp. strain 1.</title>
        <authorList>
            <person name="Gloeckner F.O."/>
            <person name="Kube M."/>
            <person name="Bauer M."/>
            <person name="Teeling H."/>
            <person name="Lombardot T."/>
            <person name="Ludwig W."/>
            <person name="Gade D."/>
            <person name="Beck A."/>
            <person name="Borzym K."/>
            <person name="Heitmann K."/>
            <person name="Rabus R."/>
            <person name="Schlesner H."/>
            <person name="Amann R."/>
            <person name="Reinhardt R."/>
        </authorList>
    </citation>
    <scope>NUCLEOTIDE SEQUENCE [LARGE SCALE GENOMIC DNA]</scope>
    <source>
        <strain evidence="12">DSM 10527 / NCIMB 13988 / SH1</strain>
    </source>
</reference>
<feature type="transmembrane region" description="Helical" evidence="7">
    <location>
        <begin position="440"/>
        <end position="463"/>
    </location>
</feature>
<keyword evidence="7" id="KW-0997">Cell inner membrane</keyword>
<organism evidence="11 12">
    <name type="scientific">Rhodopirellula baltica (strain DSM 10527 / NCIMB 13988 / SH1)</name>
    <dbReference type="NCBI Taxonomy" id="243090"/>
    <lineage>
        <taxon>Bacteria</taxon>
        <taxon>Pseudomonadati</taxon>
        <taxon>Planctomycetota</taxon>
        <taxon>Planctomycetia</taxon>
        <taxon>Pirellulales</taxon>
        <taxon>Pirellulaceae</taxon>
        <taxon>Rhodopirellula</taxon>
    </lineage>
</organism>
<dbReference type="PRINTS" id="PR01434">
    <property type="entry name" value="NADHDHGNASE5"/>
</dbReference>
<sequence>MRKLAMSDWLNFLPMLLPTALVAAVLVPDSLTRRHVVSWRRWINIAVASQVAVLLVVFAIRWWGVASGATDGLLASGELSSGELGVASPVLLDGLSGLMLLLVTFIGWVTCQYSIEYLDGSPNQGRYYRFSAVTIGAVSWMVVSGHLVVFAVAWIAMNLALHQLLVLHPEQPGAKRAAWTKFAINRVGDVALLAGFGLLFVHFDSPYLQDIFASVGNMVIDSQSVPTTLLAACAFLMIAAVIQSVQFPFHTWLPETLNSPTPVSALMHAGIVNAGGYLVIRFSPIFELVPTNLHVLAIIGLFTTVMAAAVMMTQTSVKKSLAYSTIAQMGFMMLQCGLGAYTAATVHIVAHSLYKANSFLRSGSVVSDAKAITGASDLKQPLTWYETTFAITAACVLFAIVSIQLNVSPNEKAGGLILGGILCLALSHWIGEAIRSGSRWLVVQCTAISGLICLLYVGCYLATDALTAGSLPSLPTPTNNLVVTSTIAAGFAGLLVLQSRIRSASETPWLQTLQIHASNGFYIDHCIRRVFRAFASA</sequence>
<dbReference type="GO" id="GO:0005886">
    <property type="term" value="C:plasma membrane"/>
    <property type="evidence" value="ECO:0007669"/>
    <property type="project" value="UniProtKB-SubCell"/>
</dbReference>
<evidence type="ECO:0000256" key="1">
    <source>
        <dbReference type="ARBA" id="ARBA00004127"/>
    </source>
</evidence>
<dbReference type="InterPro" id="IPR001750">
    <property type="entry name" value="ND/Mrp_TM"/>
</dbReference>
<feature type="transmembrane region" description="Helical" evidence="7">
    <location>
        <begin position="229"/>
        <end position="249"/>
    </location>
</feature>
<dbReference type="HAMAP" id="MF_00862">
    <property type="entry name" value="DabB"/>
    <property type="match status" value="1"/>
</dbReference>
<feature type="transmembrane region" description="Helical" evidence="7">
    <location>
        <begin position="292"/>
        <end position="312"/>
    </location>
</feature>
<dbReference type="InParanoid" id="Q7UXT4"/>
<accession>Q7UXT4</accession>
<dbReference type="eggNOG" id="COG1009">
    <property type="taxonomic scope" value="Bacteria"/>
</dbReference>
<dbReference type="EMBL" id="BX294134">
    <property type="protein sequence ID" value="CAD71919.1"/>
    <property type="molecule type" value="Genomic_DNA"/>
</dbReference>
<dbReference type="EnsemblBacteria" id="CAD71919">
    <property type="protein sequence ID" value="CAD71919"/>
    <property type="gene ID" value="RB1134"/>
</dbReference>
<dbReference type="OrthoDB" id="9807568at2"/>
<feature type="transmembrane region" description="Helical" evidence="7">
    <location>
        <begin position="388"/>
        <end position="407"/>
    </location>
</feature>
<feature type="domain" description="NADH-Ubiquinone oxidoreductase (complex I) chain 5 N-terminal" evidence="10">
    <location>
        <begin position="80"/>
        <end position="128"/>
    </location>
</feature>
<evidence type="ECO:0000256" key="2">
    <source>
        <dbReference type="ARBA" id="ARBA00022448"/>
    </source>
</evidence>
<dbReference type="InterPro" id="IPR003945">
    <property type="entry name" value="NU5C-like"/>
</dbReference>
<name>Q7UXT4_RHOBA</name>
<proteinExistence type="inferred from homology"/>
<keyword evidence="12" id="KW-1185">Reference proteome</keyword>
<feature type="transmembrane region" description="Helical" evidence="7">
    <location>
        <begin position="43"/>
        <end position="64"/>
    </location>
</feature>
<evidence type="ECO:0000256" key="5">
    <source>
        <dbReference type="ARBA" id="ARBA00022989"/>
    </source>
</evidence>
<evidence type="ECO:0000313" key="12">
    <source>
        <dbReference type="Proteomes" id="UP000001025"/>
    </source>
</evidence>
<comment type="subcellular location">
    <subcellularLocation>
        <location evidence="7">Cell inner membrane</location>
        <topology evidence="7">Multi-pass membrane protein</topology>
    </subcellularLocation>
    <subcellularLocation>
        <location evidence="1">Endomembrane system</location>
        <topology evidence="1">Multi-pass membrane protein</topology>
    </subcellularLocation>
    <subcellularLocation>
        <location evidence="8">Membrane</location>
        <topology evidence="8">Multi-pass membrane protein</topology>
    </subcellularLocation>
</comment>
<keyword evidence="6 7" id="KW-0472">Membrane</keyword>
<evidence type="ECO:0000259" key="10">
    <source>
        <dbReference type="Pfam" id="PF00662"/>
    </source>
</evidence>
<keyword evidence="3 7" id="KW-1003">Cell membrane</keyword>
<feature type="domain" description="NADH:quinone oxidoreductase/Mrp antiporter transmembrane" evidence="9">
    <location>
        <begin position="144"/>
        <end position="401"/>
    </location>
</feature>
<gene>
    <name evidence="11" type="primary">ndhF</name>
    <name evidence="7" type="synonym">dabB</name>
    <name evidence="11" type="ordered locus">RB1134</name>
</gene>
<dbReference type="GO" id="GO:0042773">
    <property type="term" value="P:ATP synthesis coupled electron transport"/>
    <property type="evidence" value="ECO:0007669"/>
    <property type="project" value="InterPro"/>
</dbReference>
<dbReference type="GO" id="GO:0012505">
    <property type="term" value="C:endomembrane system"/>
    <property type="evidence" value="ECO:0007669"/>
    <property type="project" value="UniProtKB-SubCell"/>
</dbReference>
<feature type="transmembrane region" description="Helical" evidence="7">
    <location>
        <begin position="190"/>
        <end position="208"/>
    </location>
</feature>
<comment type="subunit">
    <text evidence="7">Forms a complex with DabA.</text>
</comment>
<dbReference type="Pfam" id="PF00361">
    <property type="entry name" value="Proton_antipo_M"/>
    <property type="match status" value="1"/>
</dbReference>
<dbReference type="KEGG" id="rba:RB1134"/>
<dbReference type="InterPro" id="IPR046396">
    <property type="entry name" value="Transporter_DabB"/>
</dbReference>
<keyword evidence="4 7" id="KW-0812">Transmembrane</keyword>
<protein>
    <recommendedName>
        <fullName evidence="7">Probable inorganic carbon transporter subunit DabB</fullName>
    </recommendedName>
</protein>
<dbReference type="STRING" id="243090.RB1134"/>
<dbReference type="AlphaFoldDB" id="Q7UXT4"/>
<dbReference type="InterPro" id="IPR001516">
    <property type="entry name" value="Proton_antipo_N"/>
</dbReference>
<feature type="transmembrane region" description="Helical" evidence="7">
    <location>
        <begin position="332"/>
        <end position="354"/>
    </location>
</feature>
<dbReference type="GO" id="GO:0016491">
    <property type="term" value="F:oxidoreductase activity"/>
    <property type="evidence" value="ECO:0007669"/>
    <property type="project" value="UniProtKB-KW"/>
</dbReference>
<feature type="transmembrane region" description="Helical" evidence="7">
    <location>
        <begin position="413"/>
        <end position="431"/>
    </location>
</feature>
<feature type="transmembrane region" description="Helical" evidence="7">
    <location>
        <begin position="130"/>
        <end position="157"/>
    </location>
</feature>
<keyword evidence="11" id="KW-0560">Oxidoreductase</keyword>
<feature type="transmembrane region" description="Helical" evidence="7">
    <location>
        <begin position="478"/>
        <end position="497"/>
    </location>
</feature>
<dbReference type="PANTHER" id="PTHR42829">
    <property type="entry name" value="NADH-UBIQUINONE OXIDOREDUCTASE CHAIN 5"/>
    <property type="match status" value="1"/>
</dbReference>
<keyword evidence="5 7" id="KW-1133">Transmembrane helix</keyword>
<dbReference type="PRINTS" id="PR01435">
    <property type="entry name" value="NPOXDRDTASE5"/>
</dbReference>
<evidence type="ECO:0000256" key="6">
    <source>
        <dbReference type="ARBA" id="ARBA00023136"/>
    </source>
</evidence>
<dbReference type="PATRIC" id="fig|243090.15.peg.518"/>
<dbReference type="GO" id="GO:0015990">
    <property type="term" value="P:electron transport coupled proton transport"/>
    <property type="evidence" value="ECO:0000318"/>
    <property type="project" value="GO_Central"/>
</dbReference>
<dbReference type="PANTHER" id="PTHR42829:SF1">
    <property type="entry name" value="INORGANIC CARBON TRANSPORTER SUBUNIT DABB-RELATED"/>
    <property type="match status" value="1"/>
</dbReference>
<evidence type="ECO:0000256" key="3">
    <source>
        <dbReference type="ARBA" id="ARBA00022475"/>
    </source>
</evidence>
<evidence type="ECO:0000313" key="11">
    <source>
        <dbReference type="EMBL" id="CAD71919.1"/>
    </source>
</evidence>
<comment type="similarity">
    <text evidence="7">Belongs to the inorganic carbon transporter (TC 9.A.2) DabB family.</text>
</comment>
<evidence type="ECO:0000256" key="4">
    <source>
        <dbReference type="ARBA" id="ARBA00022692"/>
    </source>
</evidence>
<comment type="function">
    <text evidence="7">Part of an energy-coupled inorganic carbon pump.</text>
</comment>
<evidence type="ECO:0000256" key="8">
    <source>
        <dbReference type="RuleBase" id="RU000320"/>
    </source>
</evidence>
<feature type="transmembrane region" description="Helical" evidence="7">
    <location>
        <begin position="261"/>
        <end position="280"/>
    </location>
</feature>
<feature type="transmembrane region" description="Helical" evidence="7">
    <location>
        <begin position="84"/>
        <end position="109"/>
    </location>
</feature>
<dbReference type="Pfam" id="PF00662">
    <property type="entry name" value="Proton_antipo_N"/>
    <property type="match status" value="1"/>
</dbReference>
<evidence type="ECO:0000259" key="9">
    <source>
        <dbReference type="Pfam" id="PF00361"/>
    </source>
</evidence>
<dbReference type="Proteomes" id="UP000001025">
    <property type="component" value="Chromosome"/>
</dbReference>
<dbReference type="HOGENOM" id="CLU_007100_11_1_0"/>
<keyword evidence="2 7" id="KW-0813">Transport</keyword>
<dbReference type="GO" id="GO:0008137">
    <property type="term" value="F:NADH dehydrogenase (ubiquinone) activity"/>
    <property type="evidence" value="ECO:0007669"/>
    <property type="project" value="InterPro"/>
</dbReference>
<evidence type="ECO:0000256" key="7">
    <source>
        <dbReference type="HAMAP-Rule" id="MF_00862"/>
    </source>
</evidence>